<evidence type="ECO:0008006" key="4">
    <source>
        <dbReference type="Google" id="ProtNLM"/>
    </source>
</evidence>
<proteinExistence type="predicted"/>
<evidence type="ECO:0000313" key="2">
    <source>
        <dbReference type="EMBL" id="KAK9935667.1"/>
    </source>
</evidence>
<sequence length="1293" mass="151067">MKMRNGEFDIADFVNDIHHRLKREKYKGDEINFVYIDEVQDLAMSQIALFKHICSNVEEGFVFSGDTAQTIARGIDFRFQDIRHLFYKMFVMESRSKKYDERKEKRQISDIFHLTQNFRSHDGILKLLQSIVELIYHFFPLYIDVLKPEMSMIYGEAPILLYSGDDENLFNKILGSIAGKMGGFGADQVILVRDGASRKEIFDSIGKQALVLTVMECKGLEFQDVLLYKFFGSSPLKNEWRVLYDFMKEQDLLDSTLPERFPSFDNSKHSMLCSELKQLYVAVSRTKQRLWIYENVEELSNPIFDYWKKKCLVQLKELDDSFAQVMQVESTSEEWKSRGIKLHHERNYKMARLCFQRAGDTFWERRSEAAELKAKADHMRASSPGEANAFLREATLIFEAIDQSVSAARCFHDLGDFERAGKLYLYKCGEPELEKAGECFYLAANYELAADAYARGNFFFQCLTSCMQGNIFDKGLKYIKYWRQHAREEYDLARQAIETHEIELKFLESCAFHYYEGKDERSRMRFLRDEMLSTRKALNYRISSGSSKYLWEEKLKKPSNNTKYEKQISMDSLVYFWNSWKDKVVYLIEYLESIDVNDYRSHGEFFLNYLGVWRHFHDVLNPLYLSLISDADWVRITDKRSFQINEELVSIDVHQLVSDAQSYWSSEMLCLGIKVLEKLEVLYNFVINNSDSVFHQSRSLISMYEVAIYLLESKFLKLTHYHAEILHRFVTLSTENFVSYIFPLDWRRSSREDMISVRRTHSCKNLLNQVIIEYISSSNRLPSGQIGCIAMIILGSGKLDNELYKKLVKHLDCNSPWMKFIEDLCGNRSELPEGFNSERPRNATALEYDTIGEQREADFSEGSILKNTIQELREVSLLRSFRDALFETYCENWSLSCYMSPDCFLYLADRLLIWISCFQGYTITTRSCFVEWLMYQDEYTKVNSCIVDNVRISFEDILQFLTDVVREFLFNEKDMSKWIKRCTKSWKMYYSLLMQRLVSVLCLLYLNFGMGFDILLDLLRRNYVTSRLPREFCYALRGIATLRHSLSRHVDVLARAFKKIGNPLVVASFGIDCSRFFCSDAIFIDMKAIRMADILRNLFSEHGTVRSSPVQIDSTENIQHWNRSNHPMDFDPLWEIFKCLKSGKKEGDQWTLFSNALTIKLDLEKIVCHLTAAWSALDKEAHKLSGEMLRMLDGLMQLYAALDGSEQELHSKRATVAELSRRLQWSRQKFFWPEKIEPIFAQLFLEHHSKLARKAIATVVKSGHDSTDAGNGDTRAEENSISTTLNSKLPQAG</sequence>
<dbReference type="InterPro" id="IPR027417">
    <property type="entry name" value="P-loop_NTPase"/>
</dbReference>
<dbReference type="PANTHER" id="PTHR21529:SF4">
    <property type="entry name" value="TPR AND ANKYRIN REPEAT-CONTAINING PROTEIN 1"/>
    <property type="match status" value="1"/>
</dbReference>
<organism evidence="2 3">
    <name type="scientific">Rubus argutus</name>
    <name type="common">Southern blackberry</name>
    <dbReference type="NCBI Taxonomy" id="59490"/>
    <lineage>
        <taxon>Eukaryota</taxon>
        <taxon>Viridiplantae</taxon>
        <taxon>Streptophyta</taxon>
        <taxon>Embryophyta</taxon>
        <taxon>Tracheophyta</taxon>
        <taxon>Spermatophyta</taxon>
        <taxon>Magnoliopsida</taxon>
        <taxon>eudicotyledons</taxon>
        <taxon>Gunneridae</taxon>
        <taxon>Pentapetalae</taxon>
        <taxon>rosids</taxon>
        <taxon>fabids</taxon>
        <taxon>Rosales</taxon>
        <taxon>Rosaceae</taxon>
        <taxon>Rosoideae</taxon>
        <taxon>Rosoideae incertae sedis</taxon>
        <taxon>Rubus</taxon>
    </lineage>
</organism>
<evidence type="ECO:0000256" key="1">
    <source>
        <dbReference type="SAM" id="MobiDB-lite"/>
    </source>
</evidence>
<feature type="compositionally biased region" description="Polar residues" evidence="1">
    <location>
        <begin position="1279"/>
        <end position="1293"/>
    </location>
</feature>
<reference evidence="2 3" key="1">
    <citation type="journal article" date="2023" name="G3 (Bethesda)">
        <title>A chromosome-length genome assembly and annotation of blackberry (Rubus argutus, cv. 'Hillquist').</title>
        <authorList>
            <person name="Bruna T."/>
            <person name="Aryal R."/>
            <person name="Dudchenko O."/>
            <person name="Sargent D.J."/>
            <person name="Mead D."/>
            <person name="Buti M."/>
            <person name="Cavallini A."/>
            <person name="Hytonen T."/>
            <person name="Andres J."/>
            <person name="Pham M."/>
            <person name="Weisz D."/>
            <person name="Mascagni F."/>
            <person name="Usai G."/>
            <person name="Natali L."/>
            <person name="Bassil N."/>
            <person name="Fernandez G.E."/>
            <person name="Lomsadze A."/>
            <person name="Armour M."/>
            <person name="Olukolu B."/>
            <person name="Poorten T."/>
            <person name="Britton C."/>
            <person name="Davik J."/>
            <person name="Ashrafi H."/>
            <person name="Aiden E.L."/>
            <person name="Borodovsky M."/>
            <person name="Worthington M."/>
        </authorList>
    </citation>
    <scope>NUCLEOTIDE SEQUENCE [LARGE SCALE GENOMIC DNA]</scope>
    <source>
        <strain evidence="2">PI 553951</strain>
    </source>
</reference>
<dbReference type="Gene3D" id="3.40.50.300">
    <property type="entry name" value="P-loop containing nucleotide triphosphate hydrolases"/>
    <property type="match status" value="2"/>
</dbReference>
<dbReference type="EMBL" id="JBEDUW010000004">
    <property type="protein sequence ID" value="KAK9935667.1"/>
    <property type="molecule type" value="Genomic_DNA"/>
</dbReference>
<dbReference type="SUPFAM" id="SSF52540">
    <property type="entry name" value="P-loop containing nucleoside triphosphate hydrolases"/>
    <property type="match status" value="1"/>
</dbReference>
<dbReference type="Proteomes" id="UP001457282">
    <property type="component" value="Unassembled WGS sequence"/>
</dbReference>
<gene>
    <name evidence="2" type="ORF">M0R45_022757</name>
</gene>
<comment type="caution">
    <text evidence="2">The sequence shown here is derived from an EMBL/GenBank/DDBJ whole genome shotgun (WGS) entry which is preliminary data.</text>
</comment>
<name>A0AAW1XG84_RUBAR</name>
<feature type="region of interest" description="Disordered" evidence="1">
    <location>
        <begin position="1262"/>
        <end position="1293"/>
    </location>
</feature>
<evidence type="ECO:0000313" key="3">
    <source>
        <dbReference type="Proteomes" id="UP001457282"/>
    </source>
</evidence>
<dbReference type="InterPro" id="IPR039904">
    <property type="entry name" value="TRANK1"/>
</dbReference>
<dbReference type="PANTHER" id="PTHR21529">
    <property type="entry name" value="MAMMARY TURMOR VIRUS RECEPTOR HOMOLOG 1, 2 MTVR1, 2"/>
    <property type="match status" value="1"/>
</dbReference>
<protein>
    <recommendedName>
        <fullName evidence="4">UvrD-like helicase ATP-binding domain-containing protein</fullName>
    </recommendedName>
</protein>
<keyword evidence="3" id="KW-1185">Reference proteome</keyword>
<accession>A0AAW1XG84</accession>